<feature type="compositionally biased region" description="Polar residues" evidence="1">
    <location>
        <begin position="53"/>
        <end position="69"/>
    </location>
</feature>
<evidence type="ECO:0000313" key="3">
    <source>
        <dbReference type="Proteomes" id="UP001341840"/>
    </source>
</evidence>
<dbReference type="Proteomes" id="UP001341840">
    <property type="component" value="Unassembled WGS sequence"/>
</dbReference>
<protein>
    <submittedName>
        <fullName evidence="2">Uncharacterized protein</fullName>
    </submittedName>
</protein>
<dbReference type="EMBL" id="JASCZI010272145">
    <property type="protein sequence ID" value="MED6220569.1"/>
    <property type="molecule type" value="Genomic_DNA"/>
</dbReference>
<organism evidence="2 3">
    <name type="scientific">Stylosanthes scabra</name>
    <dbReference type="NCBI Taxonomy" id="79078"/>
    <lineage>
        <taxon>Eukaryota</taxon>
        <taxon>Viridiplantae</taxon>
        <taxon>Streptophyta</taxon>
        <taxon>Embryophyta</taxon>
        <taxon>Tracheophyta</taxon>
        <taxon>Spermatophyta</taxon>
        <taxon>Magnoliopsida</taxon>
        <taxon>eudicotyledons</taxon>
        <taxon>Gunneridae</taxon>
        <taxon>Pentapetalae</taxon>
        <taxon>rosids</taxon>
        <taxon>fabids</taxon>
        <taxon>Fabales</taxon>
        <taxon>Fabaceae</taxon>
        <taxon>Papilionoideae</taxon>
        <taxon>50 kb inversion clade</taxon>
        <taxon>dalbergioids sensu lato</taxon>
        <taxon>Dalbergieae</taxon>
        <taxon>Pterocarpus clade</taxon>
        <taxon>Stylosanthes</taxon>
    </lineage>
</organism>
<feature type="region of interest" description="Disordered" evidence="1">
    <location>
        <begin position="1"/>
        <end position="88"/>
    </location>
</feature>
<accession>A0ABU6ZF45</accession>
<feature type="compositionally biased region" description="Acidic residues" evidence="1">
    <location>
        <begin position="131"/>
        <end position="143"/>
    </location>
</feature>
<feature type="region of interest" description="Disordered" evidence="1">
    <location>
        <begin position="261"/>
        <end position="309"/>
    </location>
</feature>
<comment type="caution">
    <text evidence="2">The sequence shown here is derived from an EMBL/GenBank/DDBJ whole genome shotgun (WGS) entry which is preliminary data.</text>
</comment>
<feature type="compositionally biased region" description="Polar residues" evidence="1">
    <location>
        <begin position="1"/>
        <end position="10"/>
    </location>
</feature>
<name>A0ABU6ZF45_9FABA</name>
<proteinExistence type="predicted"/>
<sequence length="309" mass="33262">MVTRSSGPNDKSSELDLEMHLSSVSGRRKSVKSRQQNVHDPLGSKITVAVGGTTVTPQDNSSPHSQQGDKNPPAGSCELASSAHPLVVPNDNITRYDVDDIGDNSHLGIVMEQEELSDSEEDIEEHVEFECEEMADSEGEDGSGCEQAPEVQNKEFPTSEENVAKHPACIKNPRDLRVGSDAQLGDSLLNDASTLNMAFARGGYDGKNNSSWLSLDSSSSDNPMLSKTNMNMNMETGAISESLASKNLAIGKAITEERSPIDMVQQPAVGPLVFDTPRKPRKRSGKSNTNFDTGFPDEIPSLDSNNKDG</sequence>
<evidence type="ECO:0000256" key="1">
    <source>
        <dbReference type="SAM" id="MobiDB-lite"/>
    </source>
</evidence>
<gene>
    <name evidence="2" type="ORF">PIB30_046036</name>
</gene>
<feature type="region of interest" description="Disordered" evidence="1">
    <location>
        <begin position="131"/>
        <end position="168"/>
    </location>
</feature>
<evidence type="ECO:0000313" key="2">
    <source>
        <dbReference type="EMBL" id="MED6220569.1"/>
    </source>
</evidence>
<keyword evidence="3" id="KW-1185">Reference proteome</keyword>
<reference evidence="2 3" key="1">
    <citation type="journal article" date="2023" name="Plants (Basel)">
        <title>Bridging the Gap: Combining Genomics and Transcriptomics Approaches to Understand Stylosanthes scabra, an Orphan Legume from the Brazilian Caatinga.</title>
        <authorList>
            <person name="Ferreira-Neto J.R.C."/>
            <person name="da Silva M.D."/>
            <person name="Binneck E."/>
            <person name="de Melo N.F."/>
            <person name="da Silva R.H."/>
            <person name="de Melo A.L.T.M."/>
            <person name="Pandolfi V."/>
            <person name="Bustamante F.O."/>
            <person name="Brasileiro-Vidal A.C."/>
            <person name="Benko-Iseppon A.M."/>
        </authorList>
    </citation>
    <scope>NUCLEOTIDE SEQUENCE [LARGE SCALE GENOMIC DNA]</scope>
    <source>
        <tissue evidence="2">Leaves</tissue>
    </source>
</reference>